<dbReference type="InterPro" id="IPR035892">
    <property type="entry name" value="C2_domain_sf"/>
</dbReference>
<accession>A0A024FUV4</accession>
<evidence type="ECO:0000259" key="12">
    <source>
        <dbReference type="PROSITE" id="PS51546"/>
    </source>
</evidence>
<dbReference type="SUPFAM" id="SSF50729">
    <property type="entry name" value="PH domain-like"/>
    <property type="match status" value="2"/>
</dbReference>
<dbReference type="InterPro" id="IPR011993">
    <property type="entry name" value="PH-like_dom_sf"/>
</dbReference>
<feature type="compositionally biased region" description="Polar residues" evidence="8">
    <location>
        <begin position="28"/>
        <end position="47"/>
    </location>
</feature>
<dbReference type="GO" id="GO:0035005">
    <property type="term" value="F:1-phosphatidylinositol-4-phosphate 3-kinase activity"/>
    <property type="evidence" value="ECO:0007669"/>
    <property type="project" value="TreeGrafter"/>
</dbReference>
<dbReference type="InterPro" id="IPR036940">
    <property type="entry name" value="PI3/4_kinase_cat_sf"/>
</dbReference>
<comment type="catalytic activity">
    <reaction evidence="1">
        <text>a 1,2-diacyl-sn-glycero-3-phospho-(1D-myo-inositol) + ATP = a 1,2-diacyl-sn-glycero-3-phospho-(1D-myo-inositol-3-phosphate) + ADP + H(+)</text>
        <dbReference type="Rhea" id="RHEA:12709"/>
        <dbReference type="ChEBI" id="CHEBI:15378"/>
        <dbReference type="ChEBI" id="CHEBI:30616"/>
        <dbReference type="ChEBI" id="CHEBI:57880"/>
        <dbReference type="ChEBI" id="CHEBI:58088"/>
        <dbReference type="ChEBI" id="CHEBI:456216"/>
        <dbReference type="EC" id="2.7.1.137"/>
    </reaction>
</comment>
<feature type="domain" description="PI3K/PI4K catalytic" evidence="10">
    <location>
        <begin position="1239"/>
        <end position="1515"/>
    </location>
</feature>
<dbReference type="GO" id="GO:0016477">
    <property type="term" value="P:cell migration"/>
    <property type="evidence" value="ECO:0007669"/>
    <property type="project" value="TreeGrafter"/>
</dbReference>
<evidence type="ECO:0000313" key="15">
    <source>
        <dbReference type="Proteomes" id="UP000053237"/>
    </source>
</evidence>
<dbReference type="SMART" id="SM00233">
    <property type="entry name" value="PH"/>
    <property type="match status" value="2"/>
</dbReference>
<evidence type="ECO:0000256" key="5">
    <source>
        <dbReference type="ARBA" id="ARBA00022777"/>
    </source>
</evidence>
<feature type="domain" description="C2 PI3K-type" evidence="13">
    <location>
        <begin position="576"/>
        <end position="767"/>
    </location>
</feature>
<dbReference type="InterPro" id="IPR011009">
    <property type="entry name" value="Kinase-like_dom_sf"/>
</dbReference>
<dbReference type="FunFam" id="2.30.29.30:FF:000470">
    <property type="entry name" value="Phosphatidylinositol 3-kinase 2"/>
    <property type="match status" value="1"/>
</dbReference>
<dbReference type="PANTHER" id="PTHR10048:SF14">
    <property type="entry name" value="LD28067P"/>
    <property type="match status" value="1"/>
</dbReference>
<reference evidence="14 15" key="1">
    <citation type="submission" date="2012-05" db="EMBL/GenBank/DDBJ databases">
        <title>Recombination and specialization in a pathogen metapopulation.</title>
        <authorList>
            <person name="Gardiner A."/>
            <person name="Kemen E."/>
            <person name="Schultz-Larsen T."/>
            <person name="MacLean D."/>
            <person name="Van Oosterhout C."/>
            <person name="Jones J.D.G."/>
        </authorList>
    </citation>
    <scope>NUCLEOTIDE SEQUENCE [LARGE SCALE GENOMIC DNA]</scope>
    <source>
        <strain evidence="14 15">Ac Nc2</strain>
    </source>
</reference>
<evidence type="ECO:0000259" key="13">
    <source>
        <dbReference type="PROSITE" id="PS51547"/>
    </source>
</evidence>
<dbReference type="GO" id="GO:0005886">
    <property type="term" value="C:plasma membrane"/>
    <property type="evidence" value="ECO:0007669"/>
    <property type="project" value="TreeGrafter"/>
</dbReference>
<evidence type="ECO:0000256" key="4">
    <source>
        <dbReference type="ARBA" id="ARBA00022741"/>
    </source>
</evidence>
<dbReference type="GO" id="GO:0005942">
    <property type="term" value="C:phosphatidylinositol 3-kinase complex"/>
    <property type="evidence" value="ECO:0007669"/>
    <property type="project" value="TreeGrafter"/>
</dbReference>
<dbReference type="InterPro" id="IPR018936">
    <property type="entry name" value="PI3/4_kinase_CS"/>
</dbReference>
<dbReference type="PROSITE" id="PS51545">
    <property type="entry name" value="PIK_HELICAL"/>
    <property type="match status" value="1"/>
</dbReference>
<evidence type="ECO:0000259" key="9">
    <source>
        <dbReference type="PROSITE" id="PS50003"/>
    </source>
</evidence>
<dbReference type="InterPro" id="IPR029071">
    <property type="entry name" value="Ubiquitin-like_domsf"/>
</dbReference>
<dbReference type="PROSITE" id="PS00915">
    <property type="entry name" value="PI3_4_KINASE_1"/>
    <property type="match status" value="1"/>
</dbReference>
<feature type="domain" description="PIK helical" evidence="11">
    <location>
        <begin position="988"/>
        <end position="1166"/>
    </location>
</feature>
<dbReference type="InterPro" id="IPR035448">
    <property type="entry name" value="PI3Kc"/>
</dbReference>
<evidence type="ECO:0000256" key="3">
    <source>
        <dbReference type="ARBA" id="ARBA00022679"/>
    </source>
</evidence>
<dbReference type="SMART" id="SM00145">
    <property type="entry name" value="PI3Ka"/>
    <property type="match status" value="1"/>
</dbReference>
<dbReference type="OrthoDB" id="67688at2759"/>
<evidence type="ECO:0000313" key="14">
    <source>
        <dbReference type="EMBL" id="CCI10928.1"/>
    </source>
</evidence>
<dbReference type="GO" id="GO:0048015">
    <property type="term" value="P:phosphatidylinositol-mediated signaling"/>
    <property type="evidence" value="ECO:0007669"/>
    <property type="project" value="TreeGrafter"/>
</dbReference>
<evidence type="ECO:0000259" key="11">
    <source>
        <dbReference type="PROSITE" id="PS51545"/>
    </source>
</evidence>
<dbReference type="SUPFAM" id="SSF48371">
    <property type="entry name" value="ARM repeat"/>
    <property type="match status" value="1"/>
</dbReference>
<dbReference type="GO" id="GO:0016303">
    <property type="term" value="F:1-phosphatidylinositol-3-kinase activity"/>
    <property type="evidence" value="ECO:0007669"/>
    <property type="project" value="UniProtKB-EC"/>
</dbReference>
<keyword evidence="5" id="KW-0418">Kinase</keyword>
<dbReference type="InterPro" id="IPR001263">
    <property type="entry name" value="PI3K_accessory_dom"/>
</dbReference>
<dbReference type="EMBL" id="CAIX01000464">
    <property type="protein sequence ID" value="CCI10928.1"/>
    <property type="molecule type" value="Genomic_DNA"/>
</dbReference>
<dbReference type="PROSITE" id="PS50290">
    <property type="entry name" value="PI3_4_KINASE_3"/>
    <property type="match status" value="1"/>
</dbReference>
<dbReference type="GO" id="GO:0032060">
    <property type="term" value="P:bleb assembly"/>
    <property type="evidence" value="ECO:0007669"/>
    <property type="project" value="UniProtKB-ARBA"/>
</dbReference>
<dbReference type="Pfam" id="PF00792">
    <property type="entry name" value="PI3K_C2"/>
    <property type="match status" value="1"/>
</dbReference>
<dbReference type="InParanoid" id="A0A024FUV4"/>
<keyword evidence="3" id="KW-0808">Transferase</keyword>
<dbReference type="CDD" id="cd00821">
    <property type="entry name" value="PH"/>
    <property type="match status" value="1"/>
</dbReference>
<protein>
    <recommendedName>
        <fullName evidence="2">phosphatidylinositol 3-kinase</fullName>
        <ecNumber evidence="2">2.7.1.137</ecNumber>
    </recommendedName>
</protein>
<organism evidence="14 15">
    <name type="scientific">Albugo candida</name>
    <dbReference type="NCBI Taxonomy" id="65357"/>
    <lineage>
        <taxon>Eukaryota</taxon>
        <taxon>Sar</taxon>
        <taxon>Stramenopiles</taxon>
        <taxon>Oomycota</taxon>
        <taxon>Peronosporomycetes</taxon>
        <taxon>Albuginales</taxon>
        <taxon>Albuginaceae</taxon>
        <taxon>Albugo</taxon>
    </lineage>
</organism>
<dbReference type="Pfam" id="PF00613">
    <property type="entry name" value="PI3Ka"/>
    <property type="match status" value="1"/>
</dbReference>
<dbReference type="Gene3D" id="1.10.1070.11">
    <property type="entry name" value="Phosphatidylinositol 3-/4-kinase, catalytic domain"/>
    <property type="match status" value="1"/>
</dbReference>
<dbReference type="PROSITE" id="PS50003">
    <property type="entry name" value="PH_DOMAIN"/>
    <property type="match status" value="2"/>
</dbReference>
<dbReference type="GO" id="GO:0005524">
    <property type="term" value="F:ATP binding"/>
    <property type="evidence" value="ECO:0007669"/>
    <property type="project" value="UniProtKB-KW"/>
</dbReference>
<dbReference type="FunFam" id="1.10.1070.11:FF:000001">
    <property type="entry name" value="Phosphatidylinositol 4,5-bisphosphate 3-kinase catalytic subunit"/>
    <property type="match status" value="1"/>
</dbReference>
<evidence type="ECO:0000256" key="8">
    <source>
        <dbReference type="SAM" id="MobiDB-lite"/>
    </source>
</evidence>
<dbReference type="InterPro" id="IPR000403">
    <property type="entry name" value="PI3/4_kinase_cat_dom"/>
</dbReference>
<dbReference type="STRING" id="65357.A0A024FUV4"/>
<feature type="domain" description="PI3K-RBD" evidence="12">
    <location>
        <begin position="405"/>
        <end position="503"/>
    </location>
</feature>
<dbReference type="Pfam" id="PF00169">
    <property type="entry name" value="PH"/>
    <property type="match status" value="2"/>
</dbReference>
<evidence type="ECO:0000259" key="10">
    <source>
        <dbReference type="PROSITE" id="PS50290"/>
    </source>
</evidence>
<dbReference type="GO" id="GO:0005737">
    <property type="term" value="C:cytoplasm"/>
    <property type="evidence" value="ECO:0007669"/>
    <property type="project" value="TreeGrafter"/>
</dbReference>
<dbReference type="Gene3D" id="3.10.20.90">
    <property type="entry name" value="Phosphatidylinositol 3-kinase Catalytic Subunit, Chain A, domain 1"/>
    <property type="match status" value="1"/>
</dbReference>
<evidence type="ECO:0000256" key="7">
    <source>
        <dbReference type="PROSITE-ProRule" id="PRU00880"/>
    </source>
</evidence>
<sequence length="1530" mass="175398">MSFLYSTRVVRKTNEVPPKLVEKKTRFYQKSSHQKASSTTSINSAESTQEEEKKEEPIASIPPSSDPVLSFGRNLRTQSCHTELKSSSDAICSGKKDEKSNSVWNMWSSNHLKNVQESGPVVPPLTILNPYALGMRESEHLKSSWFWIVQAIDTAVYPSSYMEDKSDGKGDREYNLEALSREQDEAWEKDISQKGIDTWEPIPHLVHSKESLAFDILLQHVMDRVLEETTLGELEIRANTPEYKVLKEDWVAHTEKNQRALITPLKAVARLPASLIIHSDCDQIETEGAKACQKGTEVTISGYLRKRGETNKSFRRRYMELKGNVLSYYKKKPSLKSREENKTYLRGSIHLESVTSLQPLESKTEKYGVVLVTTSRTWELVVENEIEYHRWLKELCNAVEFYAVHITYKRMFQLQEVSAKAITDVRMVIATDDTVEEIVEHIFNCYKQALDAAPLKPYIPEEYVLKITGYRDYLIDPNGSMNQYMHVRECLLTKKTIRLTVIHKSVISEIATRSASISSRIGLIQRSMEARSKCAIYARSRQQHSNSLTEEPSIMAVDQDRKDEGVLPQPIPSASIREPLRVCIHRLLNIPRTICHRKRTSEHSSVEQKILSATSVFVRAEIYHGNYLLAKSRLDTLDVRLRSQDESHHYAEWMDPIWLEFDLQTCAIPRTARMIFTVYGVRKNAVVIDGLSTSPVHENNDLETDKILVTGVNIFEVDGFLVTGTRYVAMYPSIHTCLQGPVPHQVLPEDPMIHIELATIPGHVRFDWNENEPDFTQLVDRSSQAATRPSMLRKEGWLHKLGYSRWTRWRRRWFIVDQQTCTLNYADDPKSIVREIPLKNCQVCVADDMNEKYTTAPVNKGTRKERHTYCFKIRPEKSSREYFISAETKQEREEWMLAILTVSKYDPASLKATMIGDTLDSDVYKSEQAEQMEAGNLQVVVNRGSDERNAEDLSQKPLVITESDPQYGQHILASFARELRRDSIAISESFSQVNPDSIVNELQRVILLDPLYRLSPYQKAQMWCHREEFMDIPAALPRILSCVNWEKKKEVDEALQLLHSWAIPDHKAAYIEFLDKEFAHEGVRFFAVRKIAEMADTTLSYFLPQLVQAIKFENHHVSPIAALLIERAIRNPNQIGFDLFWSMKVESHHVQYRERYGVLLNGYLNVCSSKMRGILKLQDQLFSADGTFDKICQQIKAKKKEGAEEMKRVMRQELTALNEHFSGPFQLPIDPRIEVGRIIVSKCRVMDSAKKPLWLVFENAEQGGDPITIMFKSGDDVRQDCLTLQLIRLMDEMWRDEGLDLAMEPYRCVATSPMTGILQVVPNSVTTADIHKRVGILGAFKDPSFSEWIQANNPDRRSHKAAVDLFRRSCAGYCVATCVLGIGDRHNDNIMISTSGRYFHIDFGHFLGHFKYQLGLKRERTPFVFTKEMAHVLGGTESKEFRDFVDTCCTAYCILRKHMHLLVSLLLLMVPANMPELTGRDDINHLVTTLAPELDEAAARTSFAHAINFCLDSKFKRIDNTIHILAHLLS</sequence>
<dbReference type="Pfam" id="PF00794">
    <property type="entry name" value="PI3K_rbd"/>
    <property type="match status" value="1"/>
</dbReference>
<dbReference type="SUPFAM" id="SSF56112">
    <property type="entry name" value="Protein kinase-like (PK-like)"/>
    <property type="match status" value="1"/>
</dbReference>
<dbReference type="PANTHER" id="PTHR10048">
    <property type="entry name" value="PHOSPHATIDYLINOSITOL KINASE"/>
    <property type="match status" value="1"/>
</dbReference>
<comment type="caution">
    <text evidence="14">The sequence shown here is derived from an EMBL/GenBank/DDBJ whole genome shotgun (WGS) entry which is preliminary data.</text>
</comment>
<keyword evidence="15" id="KW-1185">Reference proteome</keyword>
<dbReference type="Gene3D" id="2.60.40.150">
    <property type="entry name" value="C2 domain"/>
    <property type="match status" value="1"/>
</dbReference>
<dbReference type="EC" id="2.7.1.137" evidence="2"/>
<dbReference type="GO" id="GO:0043491">
    <property type="term" value="P:phosphatidylinositol 3-kinase/protein kinase B signal transduction"/>
    <property type="evidence" value="ECO:0007669"/>
    <property type="project" value="TreeGrafter"/>
</dbReference>
<dbReference type="SUPFAM" id="SSF54236">
    <property type="entry name" value="Ubiquitin-like"/>
    <property type="match status" value="1"/>
</dbReference>
<dbReference type="InterPro" id="IPR002420">
    <property type="entry name" value="PI3K-type_C2_dom"/>
</dbReference>
<dbReference type="InterPro" id="IPR042236">
    <property type="entry name" value="PI3K_accessory_sf"/>
</dbReference>
<feature type="region of interest" description="Disordered" evidence="8">
    <location>
        <begin position="14"/>
        <end position="66"/>
    </location>
</feature>
<dbReference type="InterPro" id="IPR016024">
    <property type="entry name" value="ARM-type_fold"/>
</dbReference>
<dbReference type="CDD" id="cd00891">
    <property type="entry name" value="PI3Kc"/>
    <property type="match status" value="1"/>
</dbReference>
<dbReference type="PROSITE" id="PS51547">
    <property type="entry name" value="C2_PI3K"/>
    <property type="match status" value="1"/>
</dbReference>
<dbReference type="Gene3D" id="2.30.29.30">
    <property type="entry name" value="Pleckstrin-homology domain (PH domain)/Phosphotyrosine-binding domain (PTB)"/>
    <property type="match status" value="2"/>
</dbReference>
<dbReference type="GO" id="GO:0050920">
    <property type="term" value="P:regulation of chemotaxis"/>
    <property type="evidence" value="ECO:0007669"/>
    <property type="project" value="UniProtKB-ARBA"/>
</dbReference>
<dbReference type="Proteomes" id="UP000053237">
    <property type="component" value="Unassembled WGS sequence"/>
</dbReference>
<evidence type="ECO:0000256" key="2">
    <source>
        <dbReference type="ARBA" id="ARBA00012073"/>
    </source>
</evidence>
<dbReference type="InterPro" id="IPR000341">
    <property type="entry name" value="PI3K_Ras-bd_dom"/>
</dbReference>
<dbReference type="PROSITE" id="PS51546">
    <property type="entry name" value="PI3K_RBD"/>
    <property type="match status" value="1"/>
</dbReference>
<dbReference type="Pfam" id="PF00454">
    <property type="entry name" value="PI3_PI4_kinase"/>
    <property type="match status" value="1"/>
</dbReference>
<dbReference type="SMART" id="SM00146">
    <property type="entry name" value="PI3Kc"/>
    <property type="match status" value="1"/>
</dbReference>
<evidence type="ECO:0000256" key="6">
    <source>
        <dbReference type="ARBA" id="ARBA00022840"/>
    </source>
</evidence>
<dbReference type="FunFam" id="3.30.1010.10:FF:000008">
    <property type="entry name" value="Phosphatidylinositol 4,5-bisphosphate 3-kinase catalytic subunit gamma"/>
    <property type="match status" value="1"/>
</dbReference>
<gene>
    <name evidence="14" type="ORF">BN9_120550</name>
</gene>
<proteinExistence type="inferred from homology"/>
<dbReference type="InterPro" id="IPR015433">
    <property type="entry name" value="PI3/4_kinase"/>
</dbReference>
<name>A0A024FUV4_9STRA</name>
<feature type="domain" description="PH" evidence="9">
    <location>
        <begin position="297"/>
        <end position="400"/>
    </location>
</feature>
<dbReference type="SUPFAM" id="SSF49562">
    <property type="entry name" value="C2 domain (Calcium/lipid-binding domain, CaLB)"/>
    <property type="match status" value="1"/>
</dbReference>
<dbReference type="InterPro" id="IPR001849">
    <property type="entry name" value="PH_domain"/>
</dbReference>
<evidence type="ECO:0000256" key="1">
    <source>
        <dbReference type="ARBA" id="ARBA00001498"/>
    </source>
</evidence>
<comment type="similarity">
    <text evidence="7">Belongs to the PI3/PI4-kinase family.</text>
</comment>
<feature type="domain" description="PH" evidence="9">
    <location>
        <begin position="791"/>
        <end position="904"/>
    </location>
</feature>
<keyword evidence="4" id="KW-0547">Nucleotide-binding</keyword>
<dbReference type="Gene3D" id="3.30.1010.10">
    <property type="entry name" value="Phosphatidylinositol 3-kinase Catalytic Subunit, Chain A, domain 4"/>
    <property type="match status" value="1"/>
</dbReference>
<dbReference type="Gene3D" id="1.25.40.70">
    <property type="entry name" value="Phosphatidylinositol 3-kinase, accessory domain (PIK)"/>
    <property type="match status" value="1"/>
</dbReference>
<keyword evidence="6" id="KW-0067">ATP-binding</keyword>